<evidence type="ECO:0000259" key="2">
    <source>
        <dbReference type="PROSITE" id="PS50405"/>
    </source>
</evidence>
<feature type="domain" description="GST N-terminal" evidence="1">
    <location>
        <begin position="166"/>
        <end position="243"/>
    </location>
</feature>
<dbReference type="SFLD" id="SFLDG01205">
    <property type="entry name" value="AMPS.1"/>
    <property type="match status" value="1"/>
</dbReference>
<dbReference type="InterPro" id="IPR004045">
    <property type="entry name" value="Glutathione_S-Trfase_N"/>
</dbReference>
<dbReference type="PROSITE" id="PS50404">
    <property type="entry name" value="GST_NTER"/>
    <property type="match status" value="1"/>
</dbReference>
<gene>
    <name evidence="3" type="ORF">Pfra01_001448400</name>
</gene>
<feature type="domain" description="GST C-terminal" evidence="2">
    <location>
        <begin position="246"/>
        <end position="371"/>
    </location>
</feature>
<dbReference type="PANTHER" id="PTHR11571:SF252">
    <property type="entry name" value="GLUTATHIONE S-TRANSFERASE"/>
    <property type="match status" value="1"/>
</dbReference>
<dbReference type="OrthoDB" id="420389at2759"/>
<dbReference type="Gene3D" id="1.20.1050.10">
    <property type="match status" value="1"/>
</dbReference>
<dbReference type="SFLD" id="SFLDG00363">
    <property type="entry name" value="AMPS_(cytGST):_Alpha-__Mu-__Pi"/>
    <property type="match status" value="1"/>
</dbReference>
<name>A0A9W6XQG9_9STRA</name>
<dbReference type="GO" id="GO:0006749">
    <property type="term" value="P:glutathione metabolic process"/>
    <property type="evidence" value="ECO:0007669"/>
    <property type="project" value="TreeGrafter"/>
</dbReference>
<dbReference type="AlphaFoldDB" id="A0A9W6XQG9"/>
<dbReference type="InterPro" id="IPR036282">
    <property type="entry name" value="Glutathione-S-Trfase_C_sf"/>
</dbReference>
<dbReference type="InterPro" id="IPR040079">
    <property type="entry name" value="Glutathione_S-Trfase"/>
</dbReference>
<organism evidence="3 4">
    <name type="scientific">Phytophthora fragariaefolia</name>
    <dbReference type="NCBI Taxonomy" id="1490495"/>
    <lineage>
        <taxon>Eukaryota</taxon>
        <taxon>Sar</taxon>
        <taxon>Stramenopiles</taxon>
        <taxon>Oomycota</taxon>
        <taxon>Peronosporomycetes</taxon>
        <taxon>Peronosporales</taxon>
        <taxon>Peronosporaceae</taxon>
        <taxon>Phytophthora</taxon>
    </lineage>
</organism>
<evidence type="ECO:0000259" key="1">
    <source>
        <dbReference type="PROSITE" id="PS50404"/>
    </source>
</evidence>
<dbReference type="PROSITE" id="PS50405">
    <property type="entry name" value="GST_CTER"/>
    <property type="match status" value="1"/>
</dbReference>
<dbReference type="InterPro" id="IPR004046">
    <property type="entry name" value="GST_C"/>
</dbReference>
<dbReference type="SUPFAM" id="SSF52833">
    <property type="entry name" value="Thioredoxin-like"/>
    <property type="match status" value="1"/>
</dbReference>
<dbReference type="Pfam" id="PF02798">
    <property type="entry name" value="GST_N"/>
    <property type="match status" value="1"/>
</dbReference>
<dbReference type="Proteomes" id="UP001165121">
    <property type="component" value="Unassembled WGS sequence"/>
</dbReference>
<dbReference type="EMBL" id="BSXT01001515">
    <property type="protein sequence ID" value="GMF43170.1"/>
    <property type="molecule type" value="Genomic_DNA"/>
</dbReference>
<keyword evidence="4" id="KW-1185">Reference proteome</keyword>
<dbReference type="InterPro" id="IPR010987">
    <property type="entry name" value="Glutathione-S-Trfase_C-like"/>
</dbReference>
<dbReference type="InterPro" id="IPR050213">
    <property type="entry name" value="GST_superfamily"/>
</dbReference>
<dbReference type="Gene3D" id="3.40.30.10">
    <property type="entry name" value="Glutaredoxin"/>
    <property type="match status" value="1"/>
</dbReference>
<reference evidence="3" key="1">
    <citation type="submission" date="2023-04" db="EMBL/GenBank/DDBJ databases">
        <title>Phytophthora fragariaefolia NBRC 109709.</title>
        <authorList>
            <person name="Ichikawa N."/>
            <person name="Sato H."/>
            <person name="Tonouchi N."/>
        </authorList>
    </citation>
    <scope>NUCLEOTIDE SEQUENCE</scope>
    <source>
        <strain evidence="3">NBRC 109709</strain>
    </source>
</reference>
<protein>
    <submittedName>
        <fullName evidence="3">Unnamed protein product</fullName>
    </submittedName>
</protein>
<dbReference type="PANTHER" id="PTHR11571">
    <property type="entry name" value="GLUTATHIONE S-TRANSFERASE"/>
    <property type="match status" value="1"/>
</dbReference>
<dbReference type="InterPro" id="IPR036249">
    <property type="entry name" value="Thioredoxin-like_sf"/>
</dbReference>
<evidence type="ECO:0000313" key="4">
    <source>
        <dbReference type="Proteomes" id="UP001165121"/>
    </source>
</evidence>
<dbReference type="Pfam" id="PF14497">
    <property type="entry name" value="GST_C_3"/>
    <property type="match status" value="1"/>
</dbReference>
<proteinExistence type="predicted"/>
<comment type="caution">
    <text evidence="3">The sequence shown here is derived from an EMBL/GenBank/DDBJ whole genome shotgun (WGS) entry which is preliminary data.</text>
</comment>
<dbReference type="SFLD" id="SFLDS00019">
    <property type="entry name" value="Glutathione_Transferase_(cytos"/>
    <property type="match status" value="1"/>
</dbReference>
<dbReference type="CDD" id="cd03039">
    <property type="entry name" value="GST_N_Sigma_like"/>
    <property type="match status" value="1"/>
</dbReference>
<dbReference type="SUPFAM" id="SSF47616">
    <property type="entry name" value="GST C-terminal domain-like"/>
    <property type="match status" value="1"/>
</dbReference>
<dbReference type="GO" id="GO:0004364">
    <property type="term" value="F:glutathione transferase activity"/>
    <property type="evidence" value="ECO:0007669"/>
    <property type="project" value="TreeGrafter"/>
</dbReference>
<evidence type="ECO:0000313" key="3">
    <source>
        <dbReference type="EMBL" id="GMF43170.1"/>
    </source>
</evidence>
<sequence>MEIPHFKPFKMRYTGTIQLIAPEGINAVRLALRVGGVAFDDTHASDQEPKLIVEGESLTQPQAMLRCAGRLGGSYPVASPTLALRVDEILHVLSEVDAKMKDGLNKHSESHSFTRLHCIAGSELFVALESATKLTSTNKHICEVELKVESHSRMQKMNENVCGIVPKLKLMYFPFPGRAEPIRLAFFIAGIPFEDERINADELERRRSSLPFNQIPVLAVAGELISQALAILRYAGTLGGLYSSTDYKESFRIDEVFSLVDEFYCSYIWNASYYEKDPAKQMMLRTTLAECTLPRTLEFLETRVGKWKGLHAVGMRFTVADLAIYSLLWTFKSGRIAGAPVSVVDPFKNLLQVHQTVATHPKVVEWTALSR</sequence>
<accession>A0A9W6XQG9</accession>